<evidence type="ECO:0000256" key="1">
    <source>
        <dbReference type="SAM" id="MobiDB-lite"/>
    </source>
</evidence>
<feature type="compositionally biased region" description="Basic and acidic residues" evidence="1">
    <location>
        <begin position="259"/>
        <end position="275"/>
    </location>
</feature>
<dbReference type="OMA" id="ETRESWK"/>
<feature type="compositionally biased region" description="Basic and acidic residues" evidence="1">
    <location>
        <begin position="358"/>
        <end position="398"/>
    </location>
</feature>
<feature type="region of interest" description="Disordered" evidence="1">
    <location>
        <begin position="92"/>
        <end position="162"/>
    </location>
</feature>
<keyword evidence="3" id="KW-1185">Reference proteome</keyword>
<dbReference type="AlphaFoldDB" id="A0A834ZV54"/>
<feature type="compositionally biased region" description="Basic and acidic residues" evidence="1">
    <location>
        <begin position="59"/>
        <end position="70"/>
    </location>
</feature>
<proteinExistence type="predicted"/>
<protein>
    <submittedName>
        <fullName evidence="2">Uncharacterized protein</fullName>
    </submittedName>
</protein>
<accession>A0A834ZV54</accession>
<feature type="compositionally biased region" description="Basic and acidic residues" evidence="1">
    <location>
        <begin position="236"/>
        <end position="251"/>
    </location>
</feature>
<reference evidence="2 3" key="1">
    <citation type="submission" date="2020-04" db="EMBL/GenBank/DDBJ databases">
        <title>Plant Genome Project.</title>
        <authorList>
            <person name="Zhang R.-G."/>
        </authorList>
    </citation>
    <scope>NUCLEOTIDE SEQUENCE [LARGE SCALE GENOMIC DNA]</scope>
    <source>
        <strain evidence="2">YNK0</strain>
        <tissue evidence="2">Leaf</tissue>
    </source>
</reference>
<gene>
    <name evidence="2" type="ORF">HHK36_004559</name>
</gene>
<feature type="region of interest" description="Disordered" evidence="1">
    <location>
        <begin position="426"/>
        <end position="445"/>
    </location>
</feature>
<feature type="region of interest" description="Disordered" evidence="1">
    <location>
        <begin position="174"/>
        <end position="412"/>
    </location>
</feature>
<dbReference type="Proteomes" id="UP000655225">
    <property type="component" value="Unassembled WGS sequence"/>
</dbReference>
<dbReference type="EMBL" id="JABCRI010000002">
    <property type="protein sequence ID" value="KAF8412000.1"/>
    <property type="molecule type" value="Genomic_DNA"/>
</dbReference>
<evidence type="ECO:0000313" key="3">
    <source>
        <dbReference type="Proteomes" id="UP000655225"/>
    </source>
</evidence>
<feature type="compositionally biased region" description="Basic and acidic residues" evidence="1">
    <location>
        <begin position="284"/>
        <end position="341"/>
    </location>
</feature>
<name>A0A834ZV54_TETSI</name>
<dbReference type="OrthoDB" id="3596986at2759"/>
<sequence length="542" mass="62759">MSGAPKRLHEEGGHPTPSKHPLEDTSVFPNLPGKSTQSVANEYHCPFEQGPDGRLVKGPRTELRDADKRSPALPLYRMSISANDSCLDHIVTSENKSESKDIEKNRDLKENRDSKAETRELSSEARMDSQFAKGEKDVRLENRGVDNKEAKQDREIHTDFKGEMKLAKDGYTAGNTHMNWKEPKEQHRGKRYAETPADGLDPWRIPRSNSQGSVEIRKGPSTTEERDYVEANEAVGENKVDLKGEDKFKEKERKRRDEKHRDWGERDKDRSDRRNNFQLGSSSNDRKESTREERETERWERERKDLQKDNERPKEREKDHIKRETWNGVEKEGSHSEKELVDGSVKMLEQENPSLEQKGLKDFDSWKAVDRDAKDRRKERDVDVEGDRHEKRSRCFDKESDDGCTDDDGGTEREREVFSYGVQQRKRMLRPRGSPQVANREPRFRSRTRDNEGICHDIPTLESCCVSVAGKPEISTVVYKVGECMQELLKLWKEYESSQDKTNDENSHNGPTLEIRVPAEYITATNRQVSTKHPNLHFQCSP</sequence>
<evidence type="ECO:0000313" key="2">
    <source>
        <dbReference type="EMBL" id="KAF8412000.1"/>
    </source>
</evidence>
<comment type="caution">
    <text evidence="2">The sequence shown here is derived from an EMBL/GenBank/DDBJ whole genome shotgun (WGS) entry which is preliminary data.</text>
</comment>
<feature type="compositionally biased region" description="Basic and acidic residues" evidence="1">
    <location>
        <begin position="215"/>
        <end position="229"/>
    </location>
</feature>
<feature type="compositionally biased region" description="Acidic residues" evidence="1">
    <location>
        <begin position="399"/>
        <end position="409"/>
    </location>
</feature>
<feature type="compositionally biased region" description="Basic and acidic residues" evidence="1">
    <location>
        <begin position="95"/>
        <end position="162"/>
    </location>
</feature>
<organism evidence="2 3">
    <name type="scientific">Tetracentron sinense</name>
    <name type="common">Spur-leaf</name>
    <dbReference type="NCBI Taxonomy" id="13715"/>
    <lineage>
        <taxon>Eukaryota</taxon>
        <taxon>Viridiplantae</taxon>
        <taxon>Streptophyta</taxon>
        <taxon>Embryophyta</taxon>
        <taxon>Tracheophyta</taxon>
        <taxon>Spermatophyta</taxon>
        <taxon>Magnoliopsida</taxon>
        <taxon>Trochodendrales</taxon>
        <taxon>Trochodendraceae</taxon>
        <taxon>Tetracentron</taxon>
    </lineage>
</organism>
<feature type="region of interest" description="Disordered" evidence="1">
    <location>
        <begin position="1"/>
        <end position="72"/>
    </location>
</feature>